<keyword evidence="3" id="KW-1185">Reference proteome</keyword>
<dbReference type="GO" id="GO:0016747">
    <property type="term" value="F:acyltransferase activity, transferring groups other than amino-acyl groups"/>
    <property type="evidence" value="ECO:0007669"/>
    <property type="project" value="InterPro"/>
</dbReference>
<evidence type="ECO:0000313" key="2">
    <source>
        <dbReference type="EMBL" id="GLC24448.1"/>
    </source>
</evidence>
<sequence>MTPPDRATIELKRLPDVDRGALVALMNHPLVRRHMPLARGAFGAEECARWVAAKERLWAQHGYGPWAFVVDGELAGWGGLQPEGDDVDLGLVLHPRHWGVGRAIVTRILDVAFGAMRLPSVIVLLPPSRVRVRGLHRLGFVADGETTIGDERFVRYRLTAPTVA</sequence>
<evidence type="ECO:0000259" key="1">
    <source>
        <dbReference type="PROSITE" id="PS51186"/>
    </source>
</evidence>
<dbReference type="RefSeq" id="WP_284348897.1">
    <property type="nucleotide sequence ID" value="NZ_BRXS01000002.1"/>
</dbReference>
<protein>
    <recommendedName>
        <fullName evidence="1">N-acetyltransferase domain-containing protein</fullName>
    </recommendedName>
</protein>
<dbReference type="Proteomes" id="UP001161325">
    <property type="component" value="Unassembled WGS sequence"/>
</dbReference>
<organism evidence="2 3">
    <name type="scientific">Roseisolibacter agri</name>
    <dbReference type="NCBI Taxonomy" id="2014610"/>
    <lineage>
        <taxon>Bacteria</taxon>
        <taxon>Pseudomonadati</taxon>
        <taxon>Gemmatimonadota</taxon>
        <taxon>Gemmatimonadia</taxon>
        <taxon>Gemmatimonadales</taxon>
        <taxon>Gemmatimonadaceae</taxon>
        <taxon>Roseisolibacter</taxon>
    </lineage>
</organism>
<gene>
    <name evidence="2" type="ORF">rosag_09610</name>
</gene>
<dbReference type="InterPro" id="IPR000182">
    <property type="entry name" value="GNAT_dom"/>
</dbReference>
<comment type="caution">
    <text evidence="2">The sequence shown here is derived from an EMBL/GenBank/DDBJ whole genome shotgun (WGS) entry which is preliminary data.</text>
</comment>
<accession>A0AA37V9H9</accession>
<dbReference type="EMBL" id="BRXS01000002">
    <property type="protein sequence ID" value="GLC24448.1"/>
    <property type="molecule type" value="Genomic_DNA"/>
</dbReference>
<dbReference type="InterPro" id="IPR016181">
    <property type="entry name" value="Acyl_CoA_acyltransferase"/>
</dbReference>
<dbReference type="AlphaFoldDB" id="A0AA37V9H9"/>
<feature type="domain" description="N-acetyltransferase" evidence="1">
    <location>
        <begin position="9"/>
        <end position="161"/>
    </location>
</feature>
<dbReference type="Pfam" id="PF13302">
    <property type="entry name" value="Acetyltransf_3"/>
    <property type="match status" value="1"/>
</dbReference>
<reference evidence="2" key="1">
    <citation type="submission" date="2022-08" db="EMBL/GenBank/DDBJ databases">
        <title>Draft genome sequencing of Roseisolibacter agri AW1220.</title>
        <authorList>
            <person name="Tobiishi Y."/>
            <person name="Tonouchi A."/>
        </authorList>
    </citation>
    <scope>NUCLEOTIDE SEQUENCE</scope>
    <source>
        <strain evidence="2">AW1220</strain>
    </source>
</reference>
<dbReference type="PROSITE" id="PS51186">
    <property type="entry name" value="GNAT"/>
    <property type="match status" value="1"/>
</dbReference>
<evidence type="ECO:0000313" key="3">
    <source>
        <dbReference type="Proteomes" id="UP001161325"/>
    </source>
</evidence>
<proteinExistence type="predicted"/>
<dbReference type="SUPFAM" id="SSF55729">
    <property type="entry name" value="Acyl-CoA N-acyltransferases (Nat)"/>
    <property type="match status" value="1"/>
</dbReference>
<name>A0AA37V9H9_9BACT</name>
<dbReference type="Gene3D" id="3.40.630.30">
    <property type="match status" value="1"/>
</dbReference>